<protein>
    <submittedName>
        <fullName evidence="1">Uncharacterized protein</fullName>
    </submittedName>
</protein>
<keyword evidence="2" id="KW-1185">Reference proteome</keyword>
<reference evidence="1 2" key="1">
    <citation type="submission" date="2019-10" db="EMBL/GenBank/DDBJ databases">
        <authorList>
            <person name="Palmer J.M."/>
        </authorList>
    </citation>
    <scope>NUCLEOTIDE SEQUENCE [LARGE SCALE GENOMIC DNA]</scope>
    <source>
        <strain evidence="1 2">TWF694</strain>
    </source>
</reference>
<dbReference type="EMBL" id="JAVHJO010000016">
    <property type="protein sequence ID" value="KAK6526591.1"/>
    <property type="molecule type" value="Genomic_DNA"/>
</dbReference>
<proteinExistence type="predicted"/>
<organism evidence="1 2">
    <name type="scientific">Orbilia ellipsospora</name>
    <dbReference type="NCBI Taxonomy" id="2528407"/>
    <lineage>
        <taxon>Eukaryota</taxon>
        <taxon>Fungi</taxon>
        <taxon>Dikarya</taxon>
        <taxon>Ascomycota</taxon>
        <taxon>Pezizomycotina</taxon>
        <taxon>Orbiliomycetes</taxon>
        <taxon>Orbiliales</taxon>
        <taxon>Orbiliaceae</taxon>
        <taxon>Orbilia</taxon>
    </lineage>
</organism>
<sequence length="134" mass="15072">MYVAQESLMEGWYTPASNLGCIGAYHLQAAKPRRSTYSSCSIGGRALIQPLILVLRQPKSSSARLRVQSSQASLTYLRSTTYILPQLPGEDPRAYWQVSVSLNDLCWQECEFLTYLHILRENNRLEAGGDLGFQ</sequence>
<evidence type="ECO:0000313" key="2">
    <source>
        <dbReference type="Proteomes" id="UP001365542"/>
    </source>
</evidence>
<comment type="caution">
    <text evidence="1">The sequence shown here is derived from an EMBL/GenBank/DDBJ whole genome shotgun (WGS) entry which is preliminary data.</text>
</comment>
<gene>
    <name evidence="1" type="ORF">TWF694_005173</name>
</gene>
<dbReference type="Proteomes" id="UP001365542">
    <property type="component" value="Unassembled WGS sequence"/>
</dbReference>
<accession>A0AAV9WW27</accession>
<dbReference type="AlphaFoldDB" id="A0AAV9WW27"/>
<name>A0AAV9WW27_9PEZI</name>
<evidence type="ECO:0000313" key="1">
    <source>
        <dbReference type="EMBL" id="KAK6526591.1"/>
    </source>
</evidence>